<dbReference type="InterPro" id="IPR000086">
    <property type="entry name" value="NUDIX_hydrolase_dom"/>
</dbReference>
<feature type="domain" description="Nudix hydrolase" evidence="6">
    <location>
        <begin position="1"/>
        <end position="147"/>
    </location>
</feature>
<dbReference type="GO" id="GO:0042262">
    <property type="term" value="P:DNA protection"/>
    <property type="evidence" value="ECO:0007669"/>
    <property type="project" value="TreeGrafter"/>
</dbReference>
<dbReference type="AlphaFoldDB" id="A0A2M7MEX8"/>
<comment type="cofactor">
    <cofactor evidence="1">
        <name>Mg(2+)</name>
        <dbReference type="ChEBI" id="CHEBI:18420"/>
    </cofactor>
</comment>
<dbReference type="CDD" id="cd03427">
    <property type="entry name" value="NUDIX_MTH1_Nudt1"/>
    <property type="match status" value="1"/>
</dbReference>
<protein>
    <recommendedName>
        <fullName evidence="6">Nudix hydrolase domain-containing protein</fullName>
    </recommendedName>
</protein>
<evidence type="ECO:0000256" key="1">
    <source>
        <dbReference type="ARBA" id="ARBA00001946"/>
    </source>
</evidence>
<dbReference type="GO" id="GO:0008413">
    <property type="term" value="F:8-oxo-7,8-dihydroguanosine triphosphate pyrophosphatase activity"/>
    <property type="evidence" value="ECO:0007669"/>
    <property type="project" value="TreeGrafter"/>
</dbReference>
<gene>
    <name evidence="7" type="ORF">COZ30_01915</name>
</gene>
<accession>A0A2M7MEX8</accession>
<dbReference type="PANTHER" id="PTHR43758">
    <property type="entry name" value="7,8-DIHYDRO-8-OXOGUANINE TRIPHOSPHATASE"/>
    <property type="match status" value="1"/>
</dbReference>
<proteinExistence type="inferred from homology"/>
<keyword evidence="3" id="KW-0479">Metal-binding</keyword>
<dbReference type="GO" id="GO:0005737">
    <property type="term" value="C:cytoplasm"/>
    <property type="evidence" value="ECO:0007669"/>
    <property type="project" value="TreeGrafter"/>
</dbReference>
<evidence type="ECO:0000256" key="4">
    <source>
        <dbReference type="ARBA" id="ARBA00022801"/>
    </source>
</evidence>
<evidence type="ECO:0000313" key="7">
    <source>
        <dbReference type="EMBL" id="PIX88086.1"/>
    </source>
</evidence>
<evidence type="ECO:0000256" key="5">
    <source>
        <dbReference type="ARBA" id="ARBA00022842"/>
    </source>
</evidence>
<dbReference type="InterPro" id="IPR015797">
    <property type="entry name" value="NUDIX_hydrolase-like_dom_sf"/>
</dbReference>
<reference evidence="8" key="1">
    <citation type="submission" date="2017-09" db="EMBL/GenBank/DDBJ databases">
        <title>Depth-based differentiation of microbial function through sediment-hosted aquifers and enrichment of novel symbionts in the deep terrestrial subsurface.</title>
        <authorList>
            <person name="Probst A.J."/>
            <person name="Ladd B."/>
            <person name="Jarett J.K."/>
            <person name="Geller-Mcgrath D.E."/>
            <person name="Sieber C.M.K."/>
            <person name="Emerson J.B."/>
            <person name="Anantharaman K."/>
            <person name="Thomas B.C."/>
            <person name="Malmstrom R."/>
            <person name="Stieglmeier M."/>
            <person name="Klingl A."/>
            <person name="Woyke T."/>
            <person name="Ryan C.M."/>
            <person name="Banfield J.F."/>
        </authorList>
    </citation>
    <scope>NUCLEOTIDE SEQUENCE [LARGE SCALE GENOMIC DNA]</scope>
</reference>
<evidence type="ECO:0000256" key="3">
    <source>
        <dbReference type="ARBA" id="ARBA00022723"/>
    </source>
</evidence>
<dbReference type="Gene3D" id="3.90.79.10">
    <property type="entry name" value="Nucleoside Triphosphate Pyrophosphohydrolase"/>
    <property type="match status" value="1"/>
</dbReference>
<dbReference type="PROSITE" id="PS51462">
    <property type="entry name" value="NUDIX"/>
    <property type="match status" value="1"/>
</dbReference>
<dbReference type="SUPFAM" id="SSF55811">
    <property type="entry name" value="Nudix"/>
    <property type="match status" value="1"/>
</dbReference>
<dbReference type="GO" id="GO:0046872">
    <property type="term" value="F:metal ion binding"/>
    <property type="evidence" value="ECO:0007669"/>
    <property type="project" value="UniProtKB-KW"/>
</dbReference>
<sequence>MNQATLCFLIRPRSRASSLRGRENQENREILLAFKKRGFGQGKWNGVGGKLDFEKDKNIFETAIREIKEEIGVKVKDIEKMAILNFYFPYQNEWNQDVHVFFAKEWQGEPKESEEMKPKWFKINEIPFNQMWPDDKFWLLKVLNGEKLRAEFVFKEREGIASYNIELVNKFD</sequence>
<comment type="caution">
    <text evidence="7">The sequence shown here is derived from an EMBL/GenBank/DDBJ whole genome shotgun (WGS) entry which is preliminary data.</text>
</comment>
<dbReference type="Pfam" id="PF00293">
    <property type="entry name" value="NUDIX"/>
    <property type="match status" value="1"/>
</dbReference>
<keyword evidence="4" id="KW-0378">Hydrolase</keyword>
<name>A0A2M7MEX8_9BACT</name>
<keyword evidence="5" id="KW-0460">Magnesium</keyword>
<dbReference type="EMBL" id="PFJR01000046">
    <property type="protein sequence ID" value="PIX88086.1"/>
    <property type="molecule type" value="Genomic_DNA"/>
</dbReference>
<dbReference type="Proteomes" id="UP000230064">
    <property type="component" value="Unassembled WGS sequence"/>
</dbReference>
<evidence type="ECO:0000259" key="6">
    <source>
        <dbReference type="PROSITE" id="PS51462"/>
    </source>
</evidence>
<evidence type="ECO:0000256" key="2">
    <source>
        <dbReference type="ARBA" id="ARBA00005582"/>
    </source>
</evidence>
<evidence type="ECO:0000313" key="8">
    <source>
        <dbReference type="Proteomes" id="UP000230064"/>
    </source>
</evidence>
<dbReference type="PANTHER" id="PTHR43758:SF2">
    <property type="entry name" value="OXIDIZED PURINE NUCLEOSIDE TRIPHOSPHATE HYDROLASE"/>
    <property type="match status" value="1"/>
</dbReference>
<organism evidence="7 8">
    <name type="scientific">Candidatus Nealsonbacteria bacterium CG_4_10_14_3_um_filter_36_16</name>
    <dbReference type="NCBI Taxonomy" id="1974685"/>
    <lineage>
        <taxon>Bacteria</taxon>
        <taxon>Candidatus Nealsoniibacteriota</taxon>
    </lineage>
</organism>
<comment type="similarity">
    <text evidence="2">Belongs to the Nudix hydrolase family.</text>
</comment>